<dbReference type="GO" id="GO:0046856">
    <property type="term" value="P:phosphatidylinositol dephosphorylation"/>
    <property type="evidence" value="ECO:0007669"/>
    <property type="project" value="InterPro"/>
</dbReference>
<gene>
    <name evidence="4" type="ORF">PECUL_23A060411</name>
</gene>
<evidence type="ECO:0000259" key="3">
    <source>
        <dbReference type="SMART" id="SM00128"/>
    </source>
</evidence>
<dbReference type="PANTHER" id="PTHR12997">
    <property type="entry name" value="TYPE I INOSITOL-1,4,5-TRISPHOSPHATE 5-PHOSPHATASE"/>
    <property type="match status" value="1"/>
</dbReference>
<dbReference type="InterPro" id="IPR000300">
    <property type="entry name" value="IPPc"/>
</dbReference>
<dbReference type="InterPro" id="IPR039737">
    <property type="entry name" value="INPP5A"/>
</dbReference>
<dbReference type="Pfam" id="PF22669">
    <property type="entry name" value="Exo_endo_phos2"/>
    <property type="match status" value="1"/>
</dbReference>
<feature type="domain" description="Inositol polyphosphate-related phosphatase" evidence="3">
    <location>
        <begin position="2"/>
        <end position="386"/>
    </location>
</feature>
<dbReference type="Gene3D" id="3.60.10.10">
    <property type="entry name" value="Endonuclease/exonuclease/phosphatase"/>
    <property type="match status" value="1"/>
</dbReference>
<comment type="similarity">
    <text evidence="2">Belongs to the inositol 1,4,5-trisphosphate 5-phosphatase type I family.</text>
</comment>
<dbReference type="PANTHER" id="PTHR12997:SF11">
    <property type="entry name" value="INOSITOL-POLYPHOSPHATE 5-PHOSPHATASE"/>
    <property type="match status" value="1"/>
</dbReference>
<reference evidence="4" key="1">
    <citation type="submission" date="2022-03" db="EMBL/GenBank/DDBJ databases">
        <authorList>
            <person name="Alioto T."/>
            <person name="Alioto T."/>
            <person name="Gomez Garrido J."/>
        </authorList>
    </citation>
    <scope>NUCLEOTIDE SEQUENCE</scope>
</reference>
<dbReference type="Proteomes" id="UP001295444">
    <property type="component" value="Chromosome 03"/>
</dbReference>
<evidence type="ECO:0000313" key="4">
    <source>
        <dbReference type="EMBL" id="CAH2275142.1"/>
    </source>
</evidence>
<organism evidence="4 5">
    <name type="scientific">Pelobates cultripes</name>
    <name type="common">Western spadefoot toad</name>
    <dbReference type="NCBI Taxonomy" id="61616"/>
    <lineage>
        <taxon>Eukaryota</taxon>
        <taxon>Metazoa</taxon>
        <taxon>Chordata</taxon>
        <taxon>Craniata</taxon>
        <taxon>Vertebrata</taxon>
        <taxon>Euteleostomi</taxon>
        <taxon>Amphibia</taxon>
        <taxon>Batrachia</taxon>
        <taxon>Anura</taxon>
        <taxon>Pelobatoidea</taxon>
        <taxon>Pelobatidae</taxon>
        <taxon>Pelobates</taxon>
    </lineage>
</organism>
<evidence type="ECO:0000256" key="1">
    <source>
        <dbReference type="ARBA" id="ARBA00012997"/>
    </source>
</evidence>
<dbReference type="SMART" id="SM00128">
    <property type="entry name" value="IPPc"/>
    <property type="match status" value="1"/>
</dbReference>
<protein>
    <recommendedName>
        <fullName evidence="1">inositol-polyphosphate 5-phosphatase</fullName>
        <ecNumber evidence="1">3.1.3.56</ecNumber>
    </recommendedName>
</protein>
<dbReference type="AlphaFoldDB" id="A0AAD1RQK9"/>
<dbReference type="SUPFAM" id="SSF56219">
    <property type="entry name" value="DNase I-like"/>
    <property type="match status" value="1"/>
</dbReference>
<dbReference type="EC" id="3.1.3.56" evidence="1"/>
<dbReference type="GO" id="GO:0004445">
    <property type="term" value="F:inositol-polyphosphate 5-phosphatase activity"/>
    <property type="evidence" value="ECO:0007669"/>
    <property type="project" value="UniProtKB-EC"/>
</dbReference>
<evidence type="ECO:0000256" key="2">
    <source>
        <dbReference type="ARBA" id="ARBA00023599"/>
    </source>
</evidence>
<dbReference type="EMBL" id="OW240914">
    <property type="protein sequence ID" value="CAH2275142.1"/>
    <property type="molecule type" value="Genomic_DNA"/>
</dbReference>
<proteinExistence type="inferred from homology"/>
<accession>A0AAD1RQK9</accession>
<evidence type="ECO:0000313" key="5">
    <source>
        <dbReference type="Proteomes" id="UP001295444"/>
    </source>
</evidence>
<sequence length="389" mass="45193">MEDLGVLLVTANIGSLSDHQPGQLQQGWIQELYKTIQHHRPAFIALHLQEVGGKNYKKNMDSALQFIRELMQGEELSAYDRTIAFIDSDFSQPHLFTALGSVYFIHHSVCKIHIYDFQEGTFVSVPAGQSVTSGSLEDCPIVHKERFPQDFWSEFPWTRKGFMRTTWQIDNRTFDLVNLHLFHDASNFVSYHCSPSVYSANRKKALDHILTRLQENSDVPFFLFGDFNFRLDLNKMILEQGWDLKTRNDSDGKTIEYEQDGEVRLIMKSKRFEYHNVKILQEDSGRALLMYDFEPLHFHSGLTEMPISFPPSYPFSEVVTRPSEFMGTRCPAWCDRVFMSHSARDLLNKEKDGKRCVWYDRIGADVCMGDHKPVFLYFDMEVPSKNLID</sequence>
<name>A0AAD1RQK9_PELCU</name>
<keyword evidence="5" id="KW-1185">Reference proteome</keyword>
<dbReference type="InterPro" id="IPR036691">
    <property type="entry name" value="Endo/exonu/phosph_ase_sf"/>
</dbReference>